<sequence>MELLNFEGQSVLDSRDVAKMIGKQHAHLMRDIAVYIRDMDQNPNLDSDSFFIPSTYQSGTGKNYKCYLLTKQGCEFVANKMTGKKGNQFTAQYVTLFNSMKETIENGPQAILNQLHKEWGVPTTLGGALQLAANQQVEIEKMKPKVDYYDSQMRNPGLMTVTEIAKDYGWSAKTLNKELHKRGIIFKQGKHWVPYAKYAGKGYTQYEPFDYQHSNGRPGVHNNLKWTQKGKKFIYDLLAKDGIKPVTEQMNLLEA</sequence>
<dbReference type="Pfam" id="PF09669">
    <property type="entry name" value="Phage_pRha"/>
    <property type="match status" value="1"/>
</dbReference>
<evidence type="ECO:0000313" key="3">
    <source>
        <dbReference type="Proteomes" id="UP001169713"/>
    </source>
</evidence>
<dbReference type="RefSeq" id="WP_285050853.1">
    <property type="nucleotide sequence ID" value="NZ_JASOVZ010000001.1"/>
</dbReference>
<evidence type="ECO:0000313" key="2">
    <source>
        <dbReference type="EMBL" id="MDO6360837.1"/>
    </source>
</evidence>
<feature type="domain" description="Antirepressor protein C-terminal" evidence="1">
    <location>
        <begin position="138"/>
        <end position="240"/>
    </location>
</feature>
<evidence type="ECO:0000259" key="1">
    <source>
        <dbReference type="Pfam" id="PF03374"/>
    </source>
</evidence>
<dbReference type="Pfam" id="PF03374">
    <property type="entry name" value="ANT"/>
    <property type="match status" value="1"/>
</dbReference>
<proteinExistence type="predicted"/>
<dbReference type="Proteomes" id="UP001169713">
    <property type="component" value="Unassembled WGS sequence"/>
</dbReference>
<dbReference type="AlphaFoldDB" id="A0ABD4ZZB3"/>
<comment type="caution">
    <text evidence="2">The sequence shown here is derived from an EMBL/GenBank/DDBJ whole genome shotgun (WGS) entry which is preliminary data.</text>
</comment>
<gene>
    <name evidence="2" type="ORF">Q4436_01715</name>
</gene>
<name>A0ABD4ZZB3_9LACO</name>
<organism evidence="2 3">
    <name type="scientific">Lactobacillus paragasseri</name>
    <dbReference type="NCBI Taxonomy" id="2107999"/>
    <lineage>
        <taxon>Bacteria</taxon>
        <taxon>Bacillati</taxon>
        <taxon>Bacillota</taxon>
        <taxon>Bacilli</taxon>
        <taxon>Lactobacillales</taxon>
        <taxon>Lactobacillaceae</taxon>
        <taxon>Lactobacillus</taxon>
    </lineage>
</organism>
<dbReference type="InterPro" id="IPR014054">
    <property type="entry name" value="Phage_regulatory_Rha"/>
</dbReference>
<dbReference type="EMBL" id="JAUONS010000001">
    <property type="protein sequence ID" value="MDO6360837.1"/>
    <property type="molecule type" value="Genomic_DNA"/>
</dbReference>
<accession>A0ABD4ZZB3</accession>
<protein>
    <submittedName>
        <fullName evidence="2">Phage antirepressor KilAC domain-containing protein</fullName>
    </submittedName>
</protein>
<reference evidence="2" key="1">
    <citation type="submission" date="2023-07" db="EMBL/GenBank/DDBJ databases">
        <title>Whole Genome Sequencing of Colonoscopy isolates.</title>
        <authorList>
            <person name="Surve S.V."/>
            <person name="Valls R.A."/>
            <person name="Barrak K.E."/>
            <person name="Gardner T.B."/>
            <person name="O'Toole G.A."/>
        </authorList>
    </citation>
    <scope>NUCLEOTIDE SEQUENCE</scope>
    <source>
        <strain evidence="2">GP0003</strain>
    </source>
</reference>
<dbReference type="InterPro" id="IPR005039">
    <property type="entry name" value="Ant_C"/>
</dbReference>
<dbReference type="NCBIfam" id="TIGR02681">
    <property type="entry name" value="phage_pRha"/>
    <property type="match status" value="1"/>
</dbReference>